<dbReference type="GO" id="GO:0098855">
    <property type="term" value="C:HCN channel complex"/>
    <property type="evidence" value="ECO:0007669"/>
    <property type="project" value="TreeGrafter"/>
</dbReference>
<dbReference type="Gene3D" id="2.60.120.10">
    <property type="entry name" value="Jelly Rolls"/>
    <property type="match status" value="1"/>
</dbReference>
<name>A0A1Y2CNT6_9FUNG</name>
<dbReference type="InterPro" id="IPR018490">
    <property type="entry name" value="cNMP-bd_dom_sf"/>
</dbReference>
<dbReference type="GO" id="GO:0003254">
    <property type="term" value="P:regulation of membrane depolarization"/>
    <property type="evidence" value="ECO:0007669"/>
    <property type="project" value="TreeGrafter"/>
</dbReference>
<gene>
    <name evidence="2" type="ORF">BCR33DRAFT_735392</name>
</gene>
<dbReference type="InterPro" id="IPR000595">
    <property type="entry name" value="cNMP-bd_dom"/>
</dbReference>
<dbReference type="GO" id="GO:0005249">
    <property type="term" value="F:voltage-gated potassium channel activity"/>
    <property type="evidence" value="ECO:0007669"/>
    <property type="project" value="TreeGrafter"/>
</dbReference>
<dbReference type="PROSITE" id="PS50042">
    <property type="entry name" value="CNMP_BINDING_3"/>
    <property type="match status" value="1"/>
</dbReference>
<dbReference type="Gene3D" id="1.10.287.630">
    <property type="entry name" value="Helix hairpin bin"/>
    <property type="match status" value="1"/>
</dbReference>
<comment type="caution">
    <text evidence="2">The sequence shown here is derived from an EMBL/GenBank/DDBJ whole genome shotgun (WGS) entry which is preliminary data.</text>
</comment>
<dbReference type="EMBL" id="MCGO01000011">
    <property type="protein sequence ID" value="ORY48514.1"/>
    <property type="molecule type" value="Genomic_DNA"/>
</dbReference>
<reference evidence="2 3" key="1">
    <citation type="submission" date="2016-07" db="EMBL/GenBank/DDBJ databases">
        <title>Pervasive Adenine N6-methylation of Active Genes in Fungi.</title>
        <authorList>
            <consortium name="DOE Joint Genome Institute"/>
            <person name="Mondo S.J."/>
            <person name="Dannebaum R.O."/>
            <person name="Kuo R.C."/>
            <person name="Labutti K."/>
            <person name="Haridas S."/>
            <person name="Kuo A."/>
            <person name="Salamov A."/>
            <person name="Ahrendt S.R."/>
            <person name="Lipzen A."/>
            <person name="Sullivan W."/>
            <person name="Andreopoulos W.B."/>
            <person name="Clum A."/>
            <person name="Lindquist E."/>
            <person name="Daum C."/>
            <person name="Ramamoorthy G.K."/>
            <person name="Gryganskyi A."/>
            <person name="Culley D."/>
            <person name="Magnuson J.K."/>
            <person name="James T.Y."/>
            <person name="O'Malley M.A."/>
            <person name="Stajich J.E."/>
            <person name="Spatafora J.W."/>
            <person name="Visel A."/>
            <person name="Grigoriev I.V."/>
        </authorList>
    </citation>
    <scope>NUCLEOTIDE SEQUENCE [LARGE SCALE GENOMIC DNA]</scope>
    <source>
        <strain evidence="2 3">JEL800</strain>
    </source>
</reference>
<evidence type="ECO:0000313" key="2">
    <source>
        <dbReference type="EMBL" id="ORY48514.1"/>
    </source>
</evidence>
<dbReference type="GO" id="GO:0035725">
    <property type="term" value="P:sodium ion transmembrane transport"/>
    <property type="evidence" value="ECO:0007669"/>
    <property type="project" value="TreeGrafter"/>
</dbReference>
<dbReference type="Pfam" id="PF00027">
    <property type="entry name" value="cNMP_binding"/>
    <property type="match status" value="1"/>
</dbReference>
<dbReference type="PROSITE" id="PS00889">
    <property type="entry name" value="CNMP_BINDING_2"/>
    <property type="match status" value="1"/>
</dbReference>
<proteinExistence type="predicted"/>
<dbReference type="CDD" id="cd00038">
    <property type="entry name" value="CAP_ED"/>
    <property type="match status" value="1"/>
</dbReference>
<dbReference type="PANTHER" id="PTHR45689">
    <property type="entry name" value="I[[H]] CHANNEL, ISOFORM E"/>
    <property type="match status" value="1"/>
</dbReference>
<organism evidence="2 3">
    <name type="scientific">Rhizoclosmatium globosum</name>
    <dbReference type="NCBI Taxonomy" id="329046"/>
    <lineage>
        <taxon>Eukaryota</taxon>
        <taxon>Fungi</taxon>
        <taxon>Fungi incertae sedis</taxon>
        <taxon>Chytridiomycota</taxon>
        <taxon>Chytridiomycota incertae sedis</taxon>
        <taxon>Chytridiomycetes</taxon>
        <taxon>Chytridiales</taxon>
        <taxon>Chytriomycetaceae</taxon>
        <taxon>Rhizoclosmatium</taxon>
    </lineage>
</organism>
<feature type="domain" description="Cyclic nucleotide-binding" evidence="1">
    <location>
        <begin position="92"/>
        <end position="188"/>
    </location>
</feature>
<sequence length="212" mass="24561">MFVGYISSAAVSLNPSGRLYNQKMEELLDYVEWKKLSNVTKDKLISYYETKYRGKYFEEDNLLADMNESLRTKVPFLRRFEDDGRDEIFFNRIATVLHARYYIAGDFITQQGDSGLDMFFIVSGKLNVFVNNHKVVSLYDGAYIGEVALISKVLRTATVQAAMPSVLYRLTYSDFHTVINEFPDMKLRIDKLAREGKKMVREAEEGVFSKYK</sequence>
<dbReference type="InterPro" id="IPR014710">
    <property type="entry name" value="RmlC-like_jellyroll"/>
</dbReference>
<dbReference type="PRINTS" id="PR00103">
    <property type="entry name" value="CAMPKINASE"/>
</dbReference>
<accession>A0A1Y2CNT6</accession>
<dbReference type="SUPFAM" id="SSF51206">
    <property type="entry name" value="cAMP-binding domain-like"/>
    <property type="match status" value="1"/>
</dbReference>
<dbReference type="OrthoDB" id="2152421at2759"/>
<dbReference type="PANTHER" id="PTHR45689:SF5">
    <property type="entry name" value="I[[H]] CHANNEL, ISOFORM E"/>
    <property type="match status" value="1"/>
</dbReference>
<evidence type="ECO:0000259" key="1">
    <source>
        <dbReference type="PROSITE" id="PS50042"/>
    </source>
</evidence>
<keyword evidence="3" id="KW-1185">Reference proteome</keyword>
<dbReference type="Proteomes" id="UP000193642">
    <property type="component" value="Unassembled WGS sequence"/>
</dbReference>
<dbReference type="InterPro" id="IPR051413">
    <property type="entry name" value="K/Na_HCN_channel"/>
</dbReference>
<protein>
    <submittedName>
        <fullName evidence="2">Camp-binding domain-like protein</fullName>
    </submittedName>
</protein>
<dbReference type="AlphaFoldDB" id="A0A1Y2CNT6"/>
<dbReference type="InterPro" id="IPR018488">
    <property type="entry name" value="cNMP-bd_CS"/>
</dbReference>
<dbReference type="SMART" id="SM00100">
    <property type="entry name" value="cNMP"/>
    <property type="match status" value="1"/>
</dbReference>
<evidence type="ECO:0000313" key="3">
    <source>
        <dbReference type="Proteomes" id="UP000193642"/>
    </source>
</evidence>